<dbReference type="Proteomes" id="UP001501410">
    <property type="component" value="Unassembled WGS sequence"/>
</dbReference>
<accession>A0ABP8N3H4</accession>
<dbReference type="EMBL" id="BAABEZ010000024">
    <property type="protein sequence ID" value="GAA4458879.1"/>
    <property type="molecule type" value="Genomic_DNA"/>
</dbReference>
<dbReference type="NCBIfam" id="TIGR04183">
    <property type="entry name" value="Por_Secre_tail"/>
    <property type="match status" value="1"/>
</dbReference>
<evidence type="ECO:0000259" key="1">
    <source>
        <dbReference type="Pfam" id="PF18962"/>
    </source>
</evidence>
<dbReference type="InterPro" id="IPR026444">
    <property type="entry name" value="Secre_tail"/>
</dbReference>
<gene>
    <name evidence="2" type="ORF">GCM10023092_27910</name>
</gene>
<evidence type="ECO:0000313" key="3">
    <source>
        <dbReference type="Proteomes" id="UP001501410"/>
    </source>
</evidence>
<dbReference type="Pfam" id="PF18962">
    <property type="entry name" value="Por_Secre_tail"/>
    <property type="match status" value="1"/>
</dbReference>
<keyword evidence="3" id="KW-1185">Reference proteome</keyword>
<comment type="caution">
    <text evidence="2">The sequence shown here is derived from an EMBL/GenBank/DDBJ whole genome shotgun (WGS) entry which is preliminary data.</text>
</comment>
<reference evidence="3" key="1">
    <citation type="journal article" date="2019" name="Int. J. Syst. Evol. Microbiol.">
        <title>The Global Catalogue of Microorganisms (GCM) 10K type strain sequencing project: providing services to taxonomists for standard genome sequencing and annotation.</title>
        <authorList>
            <consortium name="The Broad Institute Genomics Platform"/>
            <consortium name="The Broad Institute Genome Sequencing Center for Infectious Disease"/>
            <person name="Wu L."/>
            <person name="Ma J."/>
        </authorList>
    </citation>
    <scope>NUCLEOTIDE SEQUENCE [LARGE SCALE GENOMIC DNA]</scope>
    <source>
        <strain evidence="3">JCM 31921</strain>
    </source>
</reference>
<feature type="domain" description="Secretion system C-terminal sorting" evidence="1">
    <location>
        <begin position="134"/>
        <end position="204"/>
    </location>
</feature>
<proteinExistence type="predicted"/>
<evidence type="ECO:0000313" key="2">
    <source>
        <dbReference type="EMBL" id="GAA4458879.1"/>
    </source>
</evidence>
<organism evidence="2 3">
    <name type="scientific">Rurimicrobium arvi</name>
    <dbReference type="NCBI Taxonomy" id="2049916"/>
    <lineage>
        <taxon>Bacteria</taxon>
        <taxon>Pseudomonadati</taxon>
        <taxon>Bacteroidota</taxon>
        <taxon>Chitinophagia</taxon>
        <taxon>Chitinophagales</taxon>
        <taxon>Chitinophagaceae</taxon>
        <taxon>Rurimicrobium</taxon>
    </lineage>
</organism>
<sequence length="214" mass="23433">MHALCCSEELAGDFTVDLSCRVRVSEHLIMRLLHNRNPSNFDSRLKSEFMKKQLCTLAALLCSGLVFAQSMDRQVMGSSGGSFTGSSMSVDYTVGEAVTNTGVAGTFTLSQGFQQVGDNSSSVREQLINASYRLFPNPANDRITLSVNADASFSLTVSLVSATGRRIFSDEQPQMVQHQYTRSIPLTDLPSGIYFLNLGNAEGRLLQSIRFVKQ</sequence>
<name>A0ABP8N3H4_9BACT</name>
<protein>
    <recommendedName>
        <fullName evidence="1">Secretion system C-terminal sorting domain-containing protein</fullName>
    </recommendedName>
</protein>